<keyword evidence="4" id="KW-1185">Reference proteome</keyword>
<dbReference type="Proteomes" id="UP001213907">
    <property type="component" value="Chromosome"/>
</dbReference>
<organism evidence="3 4">
    <name type="scientific">Afipia carboxydohydrogena</name>
    <name type="common">Pseudomonas carboxydohydrogena</name>
    <dbReference type="NCBI Taxonomy" id="290"/>
    <lineage>
        <taxon>Bacteria</taxon>
        <taxon>Pseudomonadati</taxon>
        <taxon>Pseudomonadota</taxon>
        <taxon>Alphaproteobacteria</taxon>
        <taxon>Hyphomicrobiales</taxon>
        <taxon>Nitrobacteraceae</taxon>
        <taxon>Afipia</taxon>
    </lineage>
</organism>
<evidence type="ECO:0000313" key="4">
    <source>
        <dbReference type="Proteomes" id="UP001213907"/>
    </source>
</evidence>
<feature type="transmembrane region" description="Helical" evidence="1">
    <location>
        <begin position="54"/>
        <end position="72"/>
    </location>
</feature>
<sequence>MMTDSGAQETTPARRGVDRAGVAIAAALALLAMVLVVDAMGIQANVTYGMGPEAIPLVIAAGLGVLAIGNLVNALRGDCPEREDMDFRPVLLVLTGLAAMIAIIGWGGGFIPAMTVLFAATSTAFGRRAILTDLAIGFVIGTVIYIAFSRLLTLSLPAGPLERLLF</sequence>
<feature type="domain" description="DUF1468" evidence="2">
    <location>
        <begin position="24"/>
        <end position="157"/>
    </location>
</feature>
<accession>A0ABY8BT49</accession>
<keyword evidence="1" id="KW-0472">Membrane</keyword>
<protein>
    <submittedName>
        <fullName evidence="3">Tripartite tricarboxylate transporter TctB family protein</fullName>
    </submittedName>
</protein>
<keyword evidence="1" id="KW-1133">Transmembrane helix</keyword>
<dbReference type="EMBL" id="CP113162">
    <property type="protein sequence ID" value="WEF52864.1"/>
    <property type="molecule type" value="Genomic_DNA"/>
</dbReference>
<keyword evidence="1" id="KW-0812">Transmembrane</keyword>
<feature type="transmembrane region" description="Helical" evidence="1">
    <location>
        <begin position="130"/>
        <end position="148"/>
    </location>
</feature>
<evidence type="ECO:0000313" key="3">
    <source>
        <dbReference type="EMBL" id="WEF52864.1"/>
    </source>
</evidence>
<proteinExistence type="predicted"/>
<feature type="transmembrane region" description="Helical" evidence="1">
    <location>
        <begin position="20"/>
        <end position="42"/>
    </location>
</feature>
<dbReference type="RefSeq" id="WP_275248380.1">
    <property type="nucleotide sequence ID" value="NZ_BAABDX010000001.1"/>
</dbReference>
<reference evidence="3 4" key="1">
    <citation type="submission" date="2022-11" db="EMBL/GenBank/DDBJ databases">
        <authorList>
            <person name="Siebert D."/>
            <person name="Busche T."/>
            <person name="Saydam E."/>
            <person name="Kalinowski J."/>
            <person name="Ruckert C."/>
            <person name="Blombach B."/>
        </authorList>
    </citation>
    <scope>NUCLEOTIDE SEQUENCE [LARGE SCALE GENOMIC DNA]</scope>
    <source>
        <strain evidence="3 4">DSM 1083</strain>
    </source>
</reference>
<evidence type="ECO:0000259" key="2">
    <source>
        <dbReference type="Pfam" id="PF07331"/>
    </source>
</evidence>
<evidence type="ECO:0000256" key="1">
    <source>
        <dbReference type="SAM" id="Phobius"/>
    </source>
</evidence>
<feature type="transmembrane region" description="Helical" evidence="1">
    <location>
        <begin position="92"/>
        <end position="118"/>
    </location>
</feature>
<dbReference type="InterPro" id="IPR009936">
    <property type="entry name" value="DUF1468"/>
</dbReference>
<gene>
    <name evidence="3" type="ORF">AFIC_001371</name>
</gene>
<dbReference type="Pfam" id="PF07331">
    <property type="entry name" value="TctB"/>
    <property type="match status" value="1"/>
</dbReference>
<name>A0ABY8BT49_AFICR</name>